<dbReference type="SUPFAM" id="SSF55136">
    <property type="entry name" value="Probable bacterial effector-binding domain"/>
    <property type="match status" value="1"/>
</dbReference>
<dbReference type="InterPro" id="IPR011256">
    <property type="entry name" value="Reg_factor_effector_dom_sf"/>
</dbReference>
<feature type="domain" description="AraC effector-binding" evidence="1">
    <location>
        <begin position="2"/>
        <end position="162"/>
    </location>
</feature>
<comment type="caution">
    <text evidence="2">The sequence shown here is derived from an EMBL/GenBank/DDBJ whole genome shotgun (WGS) entry which is preliminary data.</text>
</comment>
<dbReference type="RefSeq" id="WP_185005027.1">
    <property type="nucleotide sequence ID" value="NZ_BAAAUI010000025.1"/>
</dbReference>
<sequence length="163" mass="17984">MTEPQIQTRAAQPYLGVTATVTMTTFHLVADRIGEIVGLLLGRGQEIAGAPFLRYHVIDMEAELVVEAGVPVAEPQPGEGEIKPGELPAGRYVTLIHHGHVDGLIETITGLFAWAETQGLTWDMTTSERGEHWGCRMESYLTNPQVEPDMNNWDTELAYRLAD</sequence>
<evidence type="ECO:0000313" key="2">
    <source>
        <dbReference type="EMBL" id="MBB4679266.1"/>
    </source>
</evidence>
<protein>
    <submittedName>
        <fullName evidence="2">Effector-binding domain-containing protein</fullName>
    </submittedName>
</protein>
<evidence type="ECO:0000259" key="1">
    <source>
        <dbReference type="SMART" id="SM00871"/>
    </source>
</evidence>
<dbReference type="Proteomes" id="UP000533598">
    <property type="component" value="Unassembled WGS sequence"/>
</dbReference>
<name>A0A7W7FUG0_9PSEU</name>
<accession>A0A7W7FUG0</accession>
<evidence type="ECO:0000313" key="3">
    <source>
        <dbReference type="Proteomes" id="UP000533598"/>
    </source>
</evidence>
<dbReference type="Gene3D" id="3.20.80.10">
    <property type="entry name" value="Regulatory factor, effector binding domain"/>
    <property type="match status" value="1"/>
</dbReference>
<reference evidence="2 3" key="1">
    <citation type="submission" date="2020-08" db="EMBL/GenBank/DDBJ databases">
        <title>Sequencing the genomes of 1000 actinobacteria strains.</title>
        <authorList>
            <person name="Klenk H.-P."/>
        </authorList>
    </citation>
    <scope>NUCLEOTIDE SEQUENCE [LARGE SCALE GENOMIC DNA]</scope>
    <source>
        <strain evidence="2 3">DSM 44230</strain>
    </source>
</reference>
<organism evidence="2 3">
    <name type="scientific">Crossiella cryophila</name>
    <dbReference type="NCBI Taxonomy" id="43355"/>
    <lineage>
        <taxon>Bacteria</taxon>
        <taxon>Bacillati</taxon>
        <taxon>Actinomycetota</taxon>
        <taxon>Actinomycetes</taxon>
        <taxon>Pseudonocardiales</taxon>
        <taxon>Pseudonocardiaceae</taxon>
        <taxon>Crossiella</taxon>
    </lineage>
</organism>
<dbReference type="EMBL" id="JACHMH010000001">
    <property type="protein sequence ID" value="MBB4679266.1"/>
    <property type="molecule type" value="Genomic_DNA"/>
</dbReference>
<dbReference type="AlphaFoldDB" id="A0A7W7FUG0"/>
<dbReference type="InterPro" id="IPR029442">
    <property type="entry name" value="GyrI-like"/>
</dbReference>
<keyword evidence="3" id="KW-1185">Reference proteome</keyword>
<gene>
    <name evidence="2" type="ORF">HNR67_005384</name>
</gene>
<dbReference type="SMART" id="SM00871">
    <property type="entry name" value="AraC_E_bind"/>
    <property type="match status" value="1"/>
</dbReference>
<dbReference type="InterPro" id="IPR010499">
    <property type="entry name" value="AraC_E-bd"/>
</dbReference>
<proteinExistence type="predicted"/>
<dbReference type="Pfam" id="PF06445">
    <property type="entry name" value="GyrI-like"/>
    <property type="match status" value="1"/>
</dbReference>